<comment type="caution">
    <text evidence="13">The sequence shown here is derived from an EMBL/GenBank/DDBJ whole genome shotgun (WGS) entry which is preliminary data.</text>
</comment>
<dbReference type="Gene3D" id="3.20.20.80">
    <property type="entry name" value="Glycosidases"/>
    <property type="match status" value="1"/>
</dbReference>
<dbReference type="PANTHER" id="PTHR34142">
    <property type="entry name" value="ENDO-BETA-1,4-GLUCANASE A"/>
    <property type="match status" value="1"/>
</dbReference>
<reference evidence="13 14" key="1">
    <citation type="submission" date="2020-08" db="EMBL/GenBank/DDBJ databases">
        <title>Genomic Encyclopedia of Type Strains, Phase IV (KMG-IV): sequencing the most valuable type-strain genomes for metagenomic binning, comparative biology and taxonomic classification.</title>
        <authorList>
            <person name="Goeker M."/>
        </authorList>
    </citation>
    <scope>NUCLEOTIDE SEQUENCE [LARGE SCALE GENOMIC DNA]</scope>
    <source>
        <strain evidence="13 14">DSM 40141</strain>
    </source>
</reference>
<dbReference type="InterPro" id="IPR001919">
    <property type="entry name" value="CBD2"/>
</dbReference>
<dbReference type="GO" id="GO:0030245">
    <property type="term" value="P:cellulose catabolic process"/>
    <property type="evidence" value="ECO:0007669"/>
    <property type="project" value="UniProtKB-KW"/>
</dbReference>
<dbReference type="SUPFAM" id="SSF51445">
    <property type="entry name" value="(Trans)glycosidases"/>
    <property type="match status" value="1"/>
</dbReference>
<proteinExistence type="inferred from homology"/>
<dbReference type="SMART" id="SM00060">
    <property type="entry name" value="FN3"/>
    <property type="match status" value="1"/>
</dbReference>
<gene>
    <name evidence="13" type="ORF">HNQ79_005533</name>
</gene>
<evidence type="ECO:0000256" key="5">
    <source>
        <dbReference type="ARBA" id="ARBA00023277"/>
    </source>
</evidence>
<protein>
    <recommendedName>
        <fullName evidence="8">Endoglucanase</fullName>
        <ecNumber evidence="8">3.2.1.4</ecNumber>
    </recommendedName>
</protein>
<dbReference type="InterPro" id="IPR001547">
    <property type="entry name" value="Glyco_hydro_5"/>
</dbReference>
<dbReference type="InterPro" id="IPR017853">
    <property type="entry name" value="GH"/>
</dbReference>
<dbReference type="PROSITE" id="PS00659">
    <property type="entry name" value="GLYCOSYL_HYDROL_F5"/>
    <property type="match status" value="1"/>
</dbReference>
<sequence length="546" mass="57560">MSRMKLATAAGALLALAASVSTAAPAANAVDVAADAEPGFHVRDGRLLDANGNDFVFRGVNHAHTWYTTRTRQALADLKALGANSVRVVLSTGDRWTKNGTADVADVVAQCRTNKLVCVLEAHDTTGYGEQAGAVPLAKAVDYWTEVQNALKGQEKYVVLNIGNEPHGNTGYAAWTADTKSAVTRLRAAGFRHSIMVDAPNWGQDHTATMRNNAPEVFAADPLRNTVFSVHMYGVYDTAAEVRDYLQSFVSRRLPLVVGEFGHDHSDGNPDEDAILATARTLNLGYLGWSWSGNGGGVEYLDMATDFDAARLTPWGQRLFNGPDGIKQTSREASIFGGSPGGDTTAPTAPGKPVVSAVTSDGARLDWAAATDDTGVTTYDVVRVNGTSETPVSSVATTGTTLTGLAPATAHSYGVYARDAAGNRSPRSAAVTFTTADVPATGTCAVDYRLEDWGSGFNAHVTVRNTGARAVEDWQLDFAFPGEQTLTSAWNAKAVQQGKQVRVTHEQWTRTIPAGGTVSFGLSATSAGGSANPTAFALNGQLCNRT</sequence>
<dbReference type="CDD" id="cd00063">
    <property type="entry name" value="FN3"/>
    <property type="match status" value="1"/>
</dbReference>
<evidence type="ECO:0000256" key="7">
    <source>
        <dbReference type="ARBA" id="ARBA00023326"/>
    </source>
</evidence>
<evidence type="ECO:0000256" key="3">
    <source>
        <dbReference type="ARBA" id="ARBA00022801"/>
    </source>
</evidence>
<dbReference type="InterPro" id="IPR008965">
    <property type="entry name" value="CBM2/CBM3_carb-bd_dom_sf"/>
</dbReference>
<dbReference type="GO" id="GO:0008810">
    <property type="term" value="F:cellulase activity"/>
    <property type="evidence" value="ECO:0007669"/>
    <property type="project" value="UniProtKB-EC"/>
</dbReference>
<evidence type="ECO:0000256" key="1">
    <source>
        <dbReference type="ARBA" id="ARBA00000966"/>
    </source>
</evidence>
<evidence type="ECO:0000256" key="2">
    <source>
        <dbReference type="ARBA" id="ARBA00022729"/>
    </source>
</evidence>
<evidence type="ECO:0000259" key="11">
    <source>
        <dbReference type="PROSITE" id="PS50853"/>
    </source>
</evidence>
<dbReference type="Gene3D" id="2.60.40.10">
    <property type="entry name" value="Immunoglobulins"/>
    <property type="match status" value="1"/>
</dbReference>
<dbReference type="AlphaFoldDB" id="A0A7X0LTH3"/>
<dbReference type="Pfam" id="PF00553">
    <property type="entry name" value="CBM_2"/>
    <property type="match status" value="1"/>
</dbReference>
<keyword evidence="14" id="KW-1185">Reference proteome</keyword>
<dbReference type="InterPro" id="IPR036116">
    <property type="entry name" value="FN3_sf"/>
</dbReference>
<evidence type="ECO:0000313" key="14">
    <source>
        <dbReference type="Proteomes" id="UP000540423"/>
    </source>
</evidence>
<keyword evidence="6 8" id="KW-0326">Glycosidase</keyword>
<accession>A0A7X0LTH3</accession>
<keyword evidence="2 10" id="KW-0732">Signal</keyword>
<dbReference type="EC" id="3.2.1.4" evidence="8"/>
<keyword evidence="5 8" id="KW-0119">Carbohydrate metabolism</keyword>
<evidence type="ECO:0000256" key="4">
    <source>
        <dbReference type="ARBA" id="ARBA00023001"/>
    </source>
</evidence>
<dbReference type="InterPro" id="IPR013783">
    <property type="entry name" value="Ig-like_fold"/>
</dbReference>
<organism evidence="13 14">
    <name type="scientific">Streptomyces candidus</name>
    <dbReference type="NCBI Taxonomy" id="67283"/>
    <lineage>
        <taxon>Bacteria</taxon>
        <taxon>Bacillati</taxon>
        <taxon>Actinomycetota</taxon>
        <taxon>Actinomycetes</taxon>
        <taxon>Kitasatosporales</taxon>
        <taxon>Streptomycetaceae</taxon>
        <taxon>Streptomyces</taxon>
    </lineage>
</organism>
<dbReference type="Pfam" id="PF00041">
    <property type="entry name" value="fn3"/>
    <property type="match status" value="1"/>
</dbReference>
<feature type="chain" id="PRO_5039540099" description="Endoglucanase" evidence="10">
    <location>
        <begin position="24"/>
        <end position="546"/>
    </location>
</feature>
<keyword evidence="4 8" id="KW-0136">Cellulose degradation</keyword>
<dbReference type="PANTHER" id="PTHR34142:SF1">
    <property type="entry name" value="GLYCOSIDE HYDROLASE FAMILY 5 DOMAIN-CONTAINING PROTEIN"/>
    <property type="match status" value="1"/>
</dbReference>
<dbReference type="SUPFAM" id="SSF49384">
    <property type="entry name" value="Carbohydrate-binding domain"/>
    <property type="match status" value="1"/>
</dbReference>
<dbReference type="SMART" id="SM00637">
    <property type="entry name" value="CBD_II"/>
    <property type="match status" value="1"/>
</dbReference>
<dbReference type="PROSITE" id="PS50853">
    <property type="entry name" value="FN3"/>
    <property type="match status" value="1"/>
</dbReference>
<name>A0A7X0LTH3_9ACTN</name>
<evidence type="ECO:0000256" key="10">
    <source>
        <dbReference type="SAM" id="SignalP"/>
    </source>
</evidence>
<dbReference type="InterPro" id="IPR003961">
    <property type="entry name" value="FN3_dom"/>
</dbReference>
<evidence type="ECO:0000313" key="13">
    <source>
        <dbReference type="EMBL" id="MBB6439021.1"/>
    </source>
</evidence>
<dbReference type="PROSITE" id="PS51173">
    <property type="entry name" value="CBM2"/>
    <property type="match status" value="1"/>
</dbReference>
<feature type="signal peptide" evidence="10">
    <location>
        <begin position="1"/>
        <end position="23"/>
    </location>
</feature>
<comment type="catalytic activity">
    <reaction evidence="1 8">
        <text>Endohydrolysis of (1-&gt;4)-beta-D-glucosidic linkages in cellulose, lichenin and cereal beta-D-glucans.</text>
        <dbReference type="EC" id="3.2.1.4"/>
    </reaction>
</comment>
<dbReference type="Proteomes" id="UP000540423">
    <property type="component" value="Unassembled WGS sequence"/>
</dbReference>
<dbReference type="SUPFAM" id="SSF49265">
    <property type="entry name" value="Fibronectin type III"/>
    <property type="match status" value="1"/>
</dbReference>
<feature type="domain" description="Fibronectin type-III" evidence="11">
    <location>
        <begin position="349"/>
        <end position="438"/>
    </location>
</feature>
<evidence type="ECO:0000259" key="12">
    <source>
        <dbReference type="PROSITE" id="PS51173"/>
    </source>
</evidence>
<dbReference type="InterPro" id="IPR012291">
    <property type="entry name" value="CBM2_carb-bd_dom_sf"/>
</dbReference>
<dbReference type="Pfam" id="PF00150">
    <property type="entry name" value="Cellulase"/>
    <property type="match status" value="1"/>
</dbReference>
<comment type="similarity">
    <text evidence="8">Belongs to the glycosyl hydrolase 5 (cellulase A) family.</text>
</comment>
<dbReference type="EMBL" id="JACHEM010000016">
    <property type="protein sequence ID" value="MBB6439021.1"/>
    <property type="molecule type" value="Genomic_DNA"/>
</dbReference>
<dbReference type="Gene3D" id="2.60.40.290">
    <property type="match status" value="1"/>
</dbReference>
<evidence type="ECO:0000256" key="8">
    <source>
        <dbReference type="RuleBase" id="RU361153"/>
    </source>
</evidence>
<evidence type="ECO:0000256" key="6">
    <source>
        <dbReference type="ARBA" id="ARBA00023295"/>
    </source>
</evidence>
<keyword evidence="7 8" id="KW-0624">Polysaccharide degradation</keyword>
<feature type="domain" description="CBM2" evidence="12">
    <location>
        <begin position="437"/>
        <end position="546"/>
    </location>
</feature>
<dbReference type="RefSeq" id="WP_229923447.1">
    <property type="nucleotide sequence ID" value="NZ_BNBN01000006.1"/>
</dbReference>
<dbReference type="GO" id="GO:0030247">
    <property type="term" value="F:polysaccharide binding"/>
    <property type="evidence" value="ECO:0007669"/>
    <property type="project" value="UniProtKB-UniRule"/>
</dbReference>
<dbReference type="InterPro" id="IPR018087">
    <property type="entry name" value="Glyco_hydro_5_CS"/>
</dbReference>
<feature type="region of interest" description="Disordered" evidence="9">
    <location>
        <begin position="330"/>
        <end position="351"/>
    </location>
</feature>
<evidence type="ECO:0000256" key="9">
    <source>
        <dbReference type="SAM" id="MobiDB-lite"/>
    </source>
</evidence>
<keyword evidence="3 8" id="KW-0378">Hydrolase</keyword>